<protein>
    <submittedName>
        <fullName evidence="2">Uncharacterized protein</fullName>
    </submittedName>
</protein>
<evidence type="ECO:0000313" key="3">
    <source>
        <dbReference type="Proteomes" id="UP001648503"/>
    </source>
</evidence>
<feature type="chain" id="PRO_5047009270" evidence="1">
    <location>
        <begin position="19"/>
        <end position="263"/>
    </location>
</feature>
<sequence>MQFFYLLSFVTVASYAAALPQPEGLSEQYSNNVDTNLASILKARSYQPVLDTREDSPTLMSLERRAGSAGSSEGRTVFGTQPLSTLGYEEAGKLIDSVFKQGDLSFANIASTIKKVGDGIAKLSENGEKVKTKIVGPAGEMLARYLSRSTYVNLALTLSASRGLNTTISFIRSTTTPAEFPNVFLAFIGTFMESMTGADKKERESDGFIVNILKDTGVVVQNVEEAIRALVEALDILVKFFDAIKTLMSKSEKVKLSMMTFLI</sequence>
<reference evidence="2 3" key="1">
    <citation type="submission" date="2021-02" db="EMBL/GenBank/DDBJ databases">
        <title>Variation within the Batrachochytrium salamandrivorans European outbreak.</title>
        <authorList>
            <person name="Kelly M."/>
            <person name="Pasmans F."/>
            <person name="Shea T.P."/>
            <person name="Munoz J.F."/>
            <person name="Carranza S."/>
            <person name="Cuomo C.A."/>
            <person name="Martel A."/>
        </authorList>
    </citation>
    <scope>NUCLEOTIDE SEQUENCE [LARGE SCALE GENOMIC DNA]</scope>
    <source>
        <strain evidence="2 3">AMFP18/2</strain>
    </source>
</reference>
<keyword evidence="3" id="KW-1185">Reference proteome</keyword>
<feature type="signal peptide" evidence="1">
    <location>
        <begin position="1"/>
        <end position="18"/>
    </location>
</feature>
<evidence type="ECO:0000313" key="2">
    <source>
        <dbReference type="EMBL" id="KAH6588882.1"/>
    </source>
</evidence>
<gene>
    <name evidence="2" type="ORF">BASA50_010416</name>
</gene>
<dbReference type="EMBL" id="JAFCIX010000488">
    <property type="protein sequence ID" value="KAH6588882.1"/>
    <property type="molecule type" value="Genomic_DNA"/>
</dbReference>
<comment type="caution">
    <text evidence="2">The sequence shown here is derived from an EMBL/GenBank/DDBJ whole genome shotgun (WGS) entry which is preliminary data.</text>
</comment>
<dbReference type="Proteomes" id="UP001648503">
    <property type="component" value="Unassembled WGS sequence"/>
</dbReference>
<accession>A0ABQ8EYL1</accession>
<proteinExistence type="predicted"/>
<organism evidence="2 3">
    <name type="scientific">Batrachochytrium salamandrivorans</name>
    <dbReference type="NCBI Taxonomy" id="1357716"/>
    <lineage>
        <taxon>Eukaryota</taxon>
        <taxon>Fungi</taxon>
        <taxon>Fungi incertae sedis</taxon>
        <taxon>Chytridiomycota</taxon>
        <taxon>Chytridiomycota incertae sedis</taxon>
        <taxon>Chytridiomycetes</taxon>
        <taxon>Rhizophydiales</taxon>
        <taxon>Rhizophydiales incertae sedis</taxon>
        <taxon>Batrachochytrium</taxon>
    </lineage>
</organism>
<evidence type="ECO:0000256" key="1">
    <source>
        <dbReference type="SAM" id="SignalP"/>
    </source>
</evidence>
<name>A0ABQ8EYL1_9FUNG</name>
<keyword evidence="1" id="KW-0732">Signal</keyword>